<protein>
    <submittedName>
        <fullName evidence="1">DUF2891 domain-containing protein</fullName>
    </submittedName>
</protein>
<name>A0A5B7X258_9FLAO</name>
<evidence type="ECO:0000313" key="2">
    <source>
        <dbReference type="Proteomes" id="UP000309016"/>
    </source>
</evidence>
<organism evidence="1 2">
    <name type="scientific">Antarcticibacterium flavum</name>
    <dbReference type="NCBI Taxonomy" id="2058175"/>
    <lineage>
        <taxon>Bacteria</taxon>
        <taxon>Pseudomonadati</taxon>
        <taxon>Bacteroidota</taxon>
        <taxon>Flavobacteriia</taxon>
        <taxon>Flavobacteriales</taxon>
        <taxon>Flavobacteriaceae</taxon>
        <taxon>Antarcticibacterium</taxon>
    </lineage>
</organism>
<dbReference type="Proteomes" id="UP000309016">
    <property type="component" value="Chromosome"/>
</dbReference>
<accession>A0A5B7X258</accession>
<dbReference type="AlphaFoldDB" id="A0A5B7X258"/>
<gene>
    <name evidence="1" type="ORF">FHG64_04475</name>
</gene>
<sequence length="384" mass="44015">MRNILLAIMALLIIGCKGENRLKAEENEAKLDSLENSRTTEVVDEIEGVQLTLDQANKLVELPLKCINVQYPNKLGQTLGSEKDLQSPKELHPAFYGCFDWHSSVHAHWSLVRLLKKFPKLDKAEEIRETLKASLSKENIQGELAYFRKEHNRDYERTYGWAWLLKLSQELNSWDSNLGKELSGNLQPLTDLIVERYTEFLPKLVYPIRVGEHTNTAFALSFAYDYAVASENEEFLKLIDKRSKEFYLSDNSCPIIWEPSGFDFLSPCLQQVDLMRKILPKAAFSLWIDDFMPQLKDPSFEMVPGEVSDRKDGKLVHLDGLNFSRAWVFYGLANQYPKDYAHLKRAANEHVSHSFPNLVGDSYEGGHWLGSFALYALEESGSQK</sequence>
<reference evidence="1 2" key="1">
    <citation type="submission" date="2019-06" db="EMBL/GenBank/DDBJ databases">
        <title>Complete genome sequence of Antarcticibacterium flavum KCTC 52984T from an Antarctic marine sediment.</title>
        <authorList>
            <person name="Lee Y.M."/>
            <person name="Shin S.C."/>
        </authorList>
    </citation>
    <scope>NUCLEOTIDE SEQUENCE [LARGE SCALE GENOMIC DNA]</scope>
    <source>
        <strain evidence="1 2">KCTC 52984</strain>
    </source>
</reference>
<dbReference type="OrthoDB" id="9779797at2"/>
<dbReference type="PROSITE" id="PS51257">
    <property type="entry name" value="PROKAR_LIPOPROTEIN"/>
    <property type="match status" value="1"/>
</dbReference>
<dbReference type="InterPro" id="IPR021365">
    <property type="entry name" value="DUF2891"/>
</dbReference>
<evidence type="ECO:0000313" key="1">
    <source>
        <dbReference type="EMBL" id="QCY68708.1"/>
    </source>
</evidence>
<dbReference type="Pfam" id="PF11199">
    <property type="entry name" value="DUF2891"/>
    <property type="match status" value="1"/>
</dbReference>
<keyword evidence="2" id="KW-1185">Reference proteome</keyword>
<dbReference type="KEGG" id="afla:FHG64_04475"/>
<proteinExistence type="predicted"/>
<dbReference type="EMBL" id="CP040812">
    <property type="protein sequence ID" value="QCY68708.1"/>
    <property type="molecule type" value="Genomic_DNA"/>
</dbReference>
<dbReference type="RefSeq" id="WP_139065294.1">
    <property type="nucleotide sequence ID" value="NZ_CP040812.1"/>
</dbReference>